<dbReference type="Proteomes" id="UP000003019">
    <property type="component" value="Unassembled WGS sequence"/>
</dbReference>
<sequence>MEAGRWIVRQKENSNKNNKKNFRDNNNKQAGYWQISSFS</sequence>
<comment type="caution">
    <text evidence="2">The sequence shown here is derived from an EMBL/GenBank/DDBJ whole genome shotgun (WGS) entry which is preliminary data.</text>
</comment>
<gene>
    <name evidence="2" type="ORF">HMPREF9371_2456</name>
</gene>
<name>G4CLG5_9NEIS</name>
<dbReference type="EMBL" id="AGAY01000086">
    <property type="protein sequence ID" value="EGY51335.1"/>
    <property type="molecule type" value="Genomic_DNA"/>
</dbReference>
<evidence type="ECO:0000256" key="1">
    <source>
        <dbReference type="SAM" id="MobiDB-lite"/>
    </source>
</evidence>
<feature type="region of interest" description="Disordered" evidence="1">
    <location>
        <begin position="1"/>
        <end position="39"/>
    </location>
</feature>
<accession>G4CLG5</accession>
<reference evidence="2 3" key="1">
    <citation type="submission" date="2011-05" db="EMBL/GenBank/DDBJ databases">
        <authorList>
            <person name="Muzny D."/>
            <person name="Qin X."/>
            <person name="Deng J."/>
            <person name="Jiang H."/>
            <person name="Liu Y."/>
            <person name="Qu J."/>
            <person name="Song X.-Z."/>
            <person name="Zhang L."/>
            <person name="Thornton R."/>
            <person name="Coyle M."/>
            <person name="Francisco L."/>
            <person name="Jackson L."/>
            <person name="Javaid M."/>
            <person name="Korchina V."/>
            <person name="Kovar C."/>
            <person name="Mata R."/>
            <person name="Mathew T."/>
            <person name="Ngo R."/>
            <person name="Nguyen L."/>
            <person name="Nguyen N."/>
            <person name="Okwuonu G."/>
            <person name="Ongeri F."/>
            <person name="Pham C."/>
            <person name="Simmons D."/>
            <person name="Wilczek-Boney K."/>
            <person name="Hale W."/>
            <person name="Jakkamsetti A."/>
            <person name="Pham P."/>
            <person name="Ruth R."/>
            <person name="San Lucas F."/>
            <person name="Warren J."/>
            <person name="Zhang J."/>
            <person name="Zhao Z."/>
            <person name="Zhou C."/>
            <person name="Zhu D."/>
            <person name="Lee S."/>
            <person name="Bess C."/>
            <person name="Blankenburg K."/>
            <person name="Forbes L."/>
            <person name="Fu Q."/>
            <person name="Gubbala S."/>
            <person name="Hirani K."/>
            <person name="Jayaseelan J.C."/>
            <person name="Lara F."/>
            <person name="Munidasa M."/>
            <person name="Palculict T."/>
            <person name="Patil S."/>
            <person name="Pu L.-L."/>
            <person name="Saada N."/>
            <person name="Tang L."/>
            <person name="Weissenberger G."/>
            <person name="Zhu Y."/>
            <person name="Hemphill L."/>
            <person name="Shang Y."/>
            <person name="Youmans B."/>
            <person name="Ayvaz T."/>
            <person name="Ross M."/>
            <person name="Santibanez J."/>
            <person name="Aqrawi P."/>
            <person name="Gross S."/>
            <person name="Joshi V."/>
            <person name="Fowler G."/>
            <person name="Nazareth L."/>
            <person name="Reid J."/>
            <person name="Worley K."/>
            <person name="Petrosino J."/>
            <person name="Highlander S."/>
            <person name="Gibbs R."/>
        </authorList>
    </citation>
    <scope>NUCLEOTIDE SEQUENCE [LARGE SCALE GENOMIC DNA]</scope>
    <source>
        <strain evidence="2 3">871</strain>
    </source>
</reference>
<organism evidence="2 3">
    <name type="scientific">Neisseria shayeganii 871</name>
    <dbReference type="NCBI Taxonomy" id="1032488"/>
    <lineage>
        <taxon>Bacteria</taxon>
        <taxon>Pseudomonadati</taxon>
        <taxon>Pseudomonadota</taxon>
        <taxon>Betaproteobacteria</taxon>
        <taxon>Neisseriales</taxon>
        <taxon>Neisseriaceae</taxon>
        <taxon>Neisseria</taxon>
    </lineage>
</organism>
<keyword evidence="3" id="KW-1185">Reference proteome</keyword>
<evidence type="ECO:0000313" key="2">
    <source>
        <dbReference type="EMBL" id="EGY51335.1"/>
    </source>
</evidence>
<dbReference type="AlphaFoldDB" id="G4CLG5"/>
<protein>
    <submittedName>
        <fullName evidence="2">Uncharacterized protein</fullName>
    </submittedName>
</protein>
<proteinExistence type="predicted"/>
<evidence type="ECO:0000313" key="3">
    <source>
        <dbReference type="Proteomes" id="UP000003019"/>
    </source>
</evidence>
<dbReference type="HOGENOM" id="CLU_3313318_0_0_4"/>